<comment type="caution">
    <text evidence="2">The sequence shown here is derived from an EMBL/GenBank/DDBJ whole genome shotgun (WGS) entry which is preliminary data.</text>
</comment>
<reference evidence="2 3" key="1">
    <citation type="submission" date="2015-07" db="EMBL/GenBank/DDBJ databases">
        <title>Emmonsia species relationships and genome sequence.</title>
        <authorList>
            <consortium name="The Broad Institute Genomics Platform"/>
            <person name="Cuomo C.A."/>
            <person name="Munoz J.F."/>
            <person name="Imamovic A."/>
            <person name="Priest M.E."/>
            <person name="Young S."/>
            <person name="Clay O.K."/>
            <person name="McEwen J.G."/>
        </authorList>
    </citation>
    <scope>NUCLEOTIDE SEQUENCE [LARGE SCALE GENOMIC DNA]</scope>
    <source>
        <strain evidence="2 3">UAMH 9510</strain>
    </source>
</reference>
<organism evidence="2 3">
    <name type="scientific">Emergomyces pasteurianus Ep9510</name>
    <dbReference type="NCBI Taxonomy" id="1447872"/>
    <lineage>
        <taxon>Eukaryota</taxon>
        <taxon>Fungi</taxon>
        <taxon>Dikarya</taxon>
        <taxon>Ascomycota</taxon>
        <taxon>Pezizomycotina</taxon>
        <taxon>Eurotiomycetes</taxon>
        <taxon>Eurotiomycetidae</taxon>
        <taxon>Onygenales</taxon>
        <taxon>Ajellomycetaceae</taxon>
        <taxon>Emergomyces</taxon>
    </lineage>
</organism>
<evidence type="ECO:0000313" key="2">
    <source>
        <dbReference type="EMBL" id="OJD13617.1"/>
    </source>
</evidence>
<name>A0A1J9PAN4_9EURO</name>
<feature type="region of interest" description="Disordered" evidence="1">
    <location>
        <begin position="291"/>
        <end position="316"/>
    </location>
</feature>
<evidence type="ECO:0000313" key="3">
    <source>
        <dbReference type="Proteomes" id="UP000182235"/>
    </source>
</evidence>
<evidence type="ECO:0000256" key="1">
    <source>
        <dbReference type="SAM" id="MobiDB-lite"/>
    </source>
</evidence>
<feature type="compositionally biased region" description="Polar residues" evidence="1">
    <location>
        <begin position="297"/>
        <end position="316"/>
    </location>
</feature>
<dbReference type="OrthoDB" id="4653208at2759"/>
<evidence type="ECO:0008006" key="4">
    <source>
        <dbReference type="Google" id="ProtNLM"/>
    </source>
</evidence>
<dbReference type="Proteomes" id="UP000182235">
    <property type="component" value="Unassembled WGS sequence"/>
</dbReference>
<gene>
    <name evidence="2" type="ORF">AJ78_05939</name>
</gene>
<sequence>MIRLNCGEVLRQVGVAINQHKPDNLVELSQIISWSEGIQKATAAIQGTQENVFLTKPLNRRQKELWRQMALDNVQVDKEASQPSEKKPGLRIRTSYDMSTVPHPEMPSKEVRKKLKEEFLKENQQSPLNRTAPYLVIVRLGLQDNVLPLVQAHIRVCPINDEFEYSEILSEVNMIWDTGAHRTIISADLLSEPFRRRLENEENDIYRSESGTAVQVTVVVALSNTTVNIEAVAIVCPRNLMPNGYNGILFGQSQCIDSLVYSSHPRKALLHSKEDVAEDVWGDLSLTLHSDSDVKPTPTTTAKPNHTDTNTKNGSNIHLLIHRPTPDTFTSQFLARAVHEHVTEMFSN</sequence>
<dbReference type="VEuPathDB" id="FungiDB:AJ78_05939"/>
<protein>
    <recommendedName>
        <fullName evidence="4">Peptidase A2 domain-containing protein</fullName>
    </recommendedName>
</protein>
<dbReference type="STRING" id="1447872.A0A1J9PAN4"/>
<keyword evidence="3" id="KW-1185">Reference proteome</keyword>
<dbReference type="AlphaFoldDB" id="A0A1J9PAN4"/>
<proteinExistence type="predicted"/>
<accession>A0A1J9PAN4</accession>
<dbReference type="EMBL" id="LGRN01000284">
    <property type="protein sequence ID" value="OJD13617.1"/>
    <property type="molecule type" value="Genomic_DNA"/>
</dbReference>